<evidence type="ECO:0000313" key="2">
    <source>
        <dbReference type="EMBL" id="KAF0703888.1"/>
    </source>
</evidence>
<dbReference type="OrthoDB" id="6614340at2759"/>
<dbReference type="Pfam" id="PF12017">
    <property type="entry name" value="Tnp_P_element"/>
    <property type="match status" value="1"/>
</dbReference>
<keyword evidence="3" id="KW-1185">Reference proteome</keyword>
<dbReference type="InterPro" id="IPR021896">
    <property type="entry name" value="THAP9-like_HTH"/>
</dbReference>
<name>A0A6G0VNV5_APHCR</name>
<organism evidence="2 3">
    <name type="scientific">Aphis craccivora</name>
    <name type="common">Cowpea aphid</name>
    <dbReference type="NCBI Taxonomy" id="307492"/>
    <lineage>
        <taxon>Eukaryota</taxon>
        <taxon>Metazoa</taxon>
        <taxon>Ecdysozoa</taxon>
        <taxon>Arthropoda</taxon>
        <taxon>Hexapoda</taxon>
        <taxon>Insecta</taxon>
        <taxon>Pterygota</taxon>
        <taxon>Neoptera</taxon>
        <taxon>Paraneoptera</taxon>
        <taxon>Hemiptera</taxon>
        <taxon>Sternorrhyncha</taxon>
        <taxon>Aphidomorpha</taxon>
        <taxon>Aphidoidea</taxon>
        <taxon>Aphididae</taxon>
        <taxon>Aphidini</taxon>
        <taxon>Aphis</taxon>
        <taxon>Aphis</taxon>
    </lineage>
</organism>
<accession>A0A6G0VNV5</accession>
<dbReference type="AlphaFoldDB" id="A0A6G0VNV5"/>
<sequence>SEKYKQHVESRRRYEETEKSFALGLYYHSPVAYRFMKNFLCLPDVRSLRRWLEGLDVSRGINQNILNILKLKFQTAPIREKLVSIITCYEDLERRVKGGETGLCVSYNPILTSSLQSDKILGFYQNCRGHRTKLTNLICNICTFSHLFIVLTETWLNNNFNMID</sequence>
<proteinExistence type="predicted"/>
<feature type="non-terminal residue" evidence="2">
    <location>
        <position position="1"/>
    </location>
</feature>
<dbReference type="Proteomes" id="UP000478052">
    <property type="component" value="Unassembled WGS sequence"/>
</dbReference>
<evidence type="ECO:0000313" key="3">
    <source>
        <dbReference type="Proteomes" id="UP000478052"/>
    </source>
</evidence>
<gene>
    <name evidence="2" type="ORF">FWK35_00025208</name>
</gene>
<protein>
    <recommendedName>
        <fullName evidence="1">THAP9-like helix-turn-helix domain-containing protein</fullName>
    </recommendedName>
</protein>
<comment type="caution">
    <text evidence="2">The sequence shown here is derived from an EMBL/GenBank/DDBJ whole genome shotgun (WGS) entry which is preliminary data.</text>
</comment>
<feature type="domain" description="THAP9-like helix-turn-helix" evidence="1">
    <location>
        <begin position="9"/>
        <end position="51"/>
    </location>
</feature>
<evidence type="ECO:0000259" key="1">
    <source>
        <dbReference type="Pfam" id="PF12017"/>
    </source>
</evidence>
<feature type="non-terminal residue" evidence="2">
    <location>
        <position position="164"/>
    </location>
</feature>
<dbReference type="EMBL" id="VUJU01013725">
    <property type="protein sequence ID" value="KAF0703888.1"/>
    <property type="molecule type" value="Genomic_DNA"/>
</dbReference>
<reference evidence="2 3" key="1">
    <citation type="submission" date="2019-08" db="EMBL/GenBank/DDBJ databases">
        <title>Whole genome of Aphis craccivora.</title>
        <authorList>
            <person name="Voronova N.V."/>
            <person name="Shulinski R.S."/>
            <person name="Bandarenka Y.V."/>
            <person name="Zhorov D.G."/>
            <person name="Warner D."/>
        </authorList>
    </citation>
    <scope>NUCLEOTIDE SEQUENCE [LARGE SCALE GENOMIC DNA]</scope>
    <source>
        <strain evidence="2">180601</strain>
        <tissue evidence="2">Whole Body</tissue>
    </source>
</reference>